<dbReference type="GeneID" id="5981333"/>
<dbReference type="RefSeq" id="XP_001804410.1">
    <property type="nucleotide sequence ID" value="XM_001804358.1"/>
</dbReference>
<organism evidence="2 3">
    <name type="scientific">Phaeosphaeria nodorum (strain SN15 / ATCC MYA-4574 / FGSC 10173)</name>
    <name type="common">Glume blotch fungus</name>
    <name type="synonym">Parastagonospora nodorum</name>
    <dbReference type="NCBI Taxonomy" id="321614"/>
    <lineage>
        <taxon>Eukaryota</taxon>
        <taxon>Fungi</taxon>
        <taxon>Dikarya</taxon>
        <taxon>Ascomycota</taxon>
        <taxon>Pezizomycotina</taxon>
        <taxon>Dothideomycetes</taxon>
        <taxon>Pleosporomycetidae</taxon>
        <taxon>Pleosporales</taxon>
        <taxon>Pleosporineae</taxon>
        <taxon>Phaeosphaeriaceae</taxon>
        <taxon>Parastagonospora</taxon>
    </lineage>
</organism>
<proteinExistence type="predicted"/>
<dbReference type="KEGG" id="pno:SNOG_14213"/>
<protein>
    <submittedName>
        <fullName evidence="2">Uncharacterized protein</fullName>
    </submittedName>
</protein>
<evidence type="ECO:0000313" key="3">
    <source>
        <dbReference type="Proteomes" id="UP000001055"/>
    </source>
</evidence>
<evidence type="ECO:0000256" key="1">
    <source>
        <dbReference type="SAM" id="MobiDB-lite"/>
    </source>
</evidence>
<reference evidence="3" key="1">
    <citation type="journal article" date="2007" name="Plant Cell">
        <title>Dothideomycete-plant interactions illuminated by genome sequencing and EST analysis of the wheat pathogen Stagonospora nodorum.</title>
        <authorList>
            <person name="Hane J.K."/>
            <person name="Lowe R.G."/>
            <person name="Solomon P.S."/>
            <person name="Tan K.C."/>
            <person name="Schoch C.L."/>
            <person name="Spatafora J.W."/>
            <person name="Crous P.W."/>
            <person name="Kodira C."/>
            <person name="Birren B.W."/>
            <person name="Galagan J.E."/>
            <person name="Torriani S.F."/>
            <person name="McDonald B.A."/>
            <person name="Oliver R.P."/>
        </authorList>
    </citation>
    <scope>NUCLEOTIDE SEQUENCE [LARGE SCALE GENOMIC DNA]</scope>
    <source>
        <strain evidence="3">SN15 / ATCC MYA-4574 / FGSC 10173</strain>
    </source>
</reference>
<gene>
    <name evidence="2" type="ORF">SNOG_14213</name>
</gene>
<name>Q0U253_PHANO</name>
<feature type="region of interest" description="Disordered" evidence="1">
    <location>
        <begin position="1"/>
        <end position="32"/>
    </location>
</feature>
<accession>Q0U253</accession>
<dbReference type="HOGENOM" id="CLU_3392495_0_0_1"/>
<feature type="compositionally biased region" description="Polar residues" evidence="1">
    <location>
        <begin position="1"/>
        <end position="18"/>
    </location>
</feature>
<dbReference type="Proteomes" id="UP000001055">
    <property type="component" value="Unassembled WGS sequence"/>
</dbReference>
<dbReference type="EMBL" id="CH445354">
    <property type="protein sequence ID" value="EAT78450.1"/>
    <property type="molecule type" value="Genomic_DNA"/>
</dbReference>
<dbReference type="AlphaFoldDB" id="Q0U253"/>
<dbReference type="InParanoid" id="Q0U253"/>
<sequence>MSQLQSHALADNTNQQAQRGAKDSFYVSKGIS</sequence>
<evidence type="ECO:0000313" key="2">
    <source>
        <dbReference type="EMBL" id="EAT78450.1"/>
    </source>
</evidence>